<dbReference type="UniPathway" id="UPA00031">
    <property type="reaction ID" value="UER00011"/>
</dbReference>
<feature type="chain" id="PRO_5030550213" description="Imidazoleglycerol-phosphate dehydratase" evidence="11">
    <location>
        <begin position="20"/>
        <end position="496"/>
    </location>
</feature>
<dbReference type="HAMAP" id="MF_00076">
    <property type="entry name" value="HisB"/>
    <property type="match status" value="1"/>
</dbReference>
<dbReference type="EC" id="4.2.1.19" evidence="4 9"/>
<feature type="signal peptide" evidence="11">
    <location>
        <begin position="1"/>
        <end position="19"/>
    </location>
</feature>
<comment type="similarity">
    <text evidence="3 9">Belongs to the imidazoleglycerol-phosphate dehydratase family.</text>
</comment>
<evidence type="ECO:0000256" key="11">
    <source>
        <dbReference type="SAM" id="SignalP"/>
    </source>
</evidence>
<evidence type="ECO:0000256" key="3">
    <source>
        <dbReference type="ARBA" id="ARBA00007481"/>
    </source>
</evidence>
<dbReference type="NCBIfam" id="TIGR01509">
    <property type="entry name" value="HAD-SF-IA-v3"/>
    <property type="match status" value="1"/>
</dbReference>
<dbReference type="Pfam" id="PF00475">
    <property type="entry name" value="IGPD"/>
    <property type="match status" value="1"/>
</dbReference>
<evidence type="ECO:0000256" key="5">
    <source>
        <dbReference type="ARBA" id="ARBA00016664"/>
    </source>
</evidence>
<keyword evidence="8 9" id="KW-0456">Lyase</keyword>
<dbReference type="FunFam" id="3.30.230.40:FF:000003">
    <property type="entry name" value="Imidazoleglycerol-phosphate dehydratase HisB"/>
    <property type="match status" value="1"/>
</dbReference>
<dbReference type="InterPro" id="IPR006438">
    <property type="entry name" value="HAD-SF_TIGR01548"/>
</dbReference>
<protein>
    <recommendedName>
        <fullName evidence="5 9">Imidazoleglycerol-phosphate dehydratase</fullName>
        <ecNumber evidence="4 9">4.2.1.19</ecNumber>
    </recommendedName>
</protein>
<evidence type="ECO:0000256" key="8">
    <source>
        <dbReference type="ARBA" id="ARBA00023239"/>
    </source>
</evidence>
<name>A0A7S3Y389_HETAK</name>
<evidence type="ECO:0000313" key="12">
    <source>
        <dbReference type="EMBL" id="CAE0639793.1"/>
    </source>
</evidence>
<dbReference type="InterPro" id="IPR023214">
    <property type="entry name" value="HAD_sf"/>
</dbReference>
<dbReference type="InterPro" id="IPR038494">
    <property type="entry name" value="IGPD_sf"/>
</dbReference>
<dbReference type="CDD" id="cd07914">
    <property type="entry name" value="IGPD"/>
    <property type="match status" value="1"/>
</dbReference>
<evidence type="ECO:0000256" key="7">
    <source>
        <dbReference type="ARBA" id="ARBA00023102"/>
    </source>
</evidence>
<dbReference type="InterPro" id="IPR023198">
    <property type="entry name" value="PGP-like_dom2"/>
</dbReference>
<evidence type="ECO:0000256" key="6">
    <source>
        <dbReference type="ARBA" id="ARBA00022605"/>
    </source>
</evidence>
<dbReference type="InterPro" id="IPR036412">
    <property type="entry name" value="HAD-like_sf"/>
</dbReference>
<dbReference type="EMBL" id="HBIU01040852">
    <property type="protein sequence ID" value="CAE0639793.1"/>
    <property type="molecule type" value="Transcribed_RNA"/>
</dbReference>
<keyword evidence="11" id="KW-0732">Signal</keyword>
<dbReference type="Gene3D" id="3.40.50.1000">
    <property type="entry name" value="HAD superfamily/HAD-like"/>
    <property type="match status" value="1"/>
</dbReference>
<dbReference type="PANTHER" id="PTHR23133">
    <property type="entry name" value="IMIDAZOLEGLYCEROL-PHOSPHATE DEHYDRATASE HIS7"/>
    <property type="match status" value="1"/>
</dbReference>
<dbReference type="AlphaFoldDB" id="A0A7S3Y389"/>
<proteinExistence type="inferred from homology"/>
<accession>A0A7S3Y389</accession>
<evidence type="ECO:0000256" key="1">
    <source>
        <dbReference type="ARBA" id="ARBA00001723"/>
    </source>
</evidence>
<dbReference type="InterPro" id="IPR006439">
    <property type="entry name" value="HAD-SF_hydro_IA"/>
</dbReference>
<comment type="pathway">
    <text evidence="2 9">Amino-acid biosynthesis; L-histidine biosynthesis; L-histidine from 5-phospho-alpha-D-ribose 1-diphosphate: step 6/9.</text>
</comment>
<dbReference type="PROSITE" id="PS00954">
    <property type="entry name" value="IGP_DEHYDRATASE_1"/>
    <property type="match status" value="1"/>
</dbReference>
<evidence type="ECO:0000256" key="4">
    <source>
        <dbReference type="ARBA" id="ARBA00012075"/>
    </source>
</evidence>
<dbReference type="GO" id="GO:0000105">
    <property type="term" value="P:L-histidine biosynthetic process"/>
    <property type="evidence" value="ECO:0007669"/>
    <property type="project" value="UniProtKB-UniPathway"/>
</dbReference>
<dbReference type="NCBIfam" id="NF002114">
    <property type="entry name" value="PRK00951.2-4"/>
    <property type="match status" value="1"/>
</dbReference>
<dbReference type="SUPFAM" id="SSF54211">
    <property type="entry name" value="Ribosomal protein S5 domain 2-like"/>
    <property type="match status" value="2"/>
</dbReference>
<evidence type="ECO:0000256" key="10">
    <source>
        <dbReference type="SAM" id="MobiDB-lite"/>
    </source>
</evidence>
<dbReference type="NCBIfam" id="NF002111">
    <property type="entry name" value="PRK00951.2-1"/>
    <property type="match status" value="1"/>
</dbReference>
<gene>
    <name evidence="12" type="ORF">HAKA00212_LOCUS18609</name>
</gene>
<dbReference type="PANTHER" id="PTHR23133:SF2">
    <property type="entry name" value="IMIDAZOLEGLYCEROL-PHOSPHATE DEHYDRATASE"/>
    <property type="match status" value="1"/>
</dbReference>
<keyword evidence="7 9" id="KW-0368">Histidine biosynthesis</keyword>
<dbReference type="SFLD" id="SFLDG01129">
    <property type="entry name" value="C1.5:_HAD__Beta-PGM__Phosphata"/>
    <property type="match status" value="1"/>
</dbReference>
<feature type="region of interest" description="Disordered" evidence="10">
    <location>
        <begin position="270"/>
        <end position="311"/>
    </location>
</feature>
<dbReference type="GO" id="GO:0004424">
    <property type="term" value="F:imidazoleglycerol-phosphate dehydratase activity"/>
    <property type="evidence" value="ECO:0007669"/>
    <property type="project" value="UniProtKB-EC"/>
</dbReference>
<reference evidence="12" key="1">
    <citation type="submission" date="2021-01" db="EMBL/GenBank/DDBJ databases">
        <authorList>
            <person name="Corre E."/>
            <person name="Pelletier E."/>
            <person name="Niang G."/>
            <person name="Scheremetjew M."/>
            <person name="Finn R."/>
            <person name="Kale V."/>
            <person name="Holt S."/>
            <person name="Cochrane G."/>
            <person name="Meng A."/>
            <person name="Brown T."/>
            <person name="Cohen L."/>
        </authorList>
    </citation>
    <scope>NUCLEOTIDE SEQUENCE</scope>
    <source>
        <strain evidence="12">CCMP3107</strain>
    </source>
</reference>
<dbReference type="Gene3D" id="3.30.230.40">
    <property type="entry name" value="Imidazole glycerol phosphate dehydratase, domain 1"/>
    <property type="match status" value="2"/>
</dbReference>
<dbReference type="InterPro" id="IPR000807">
    <property type="entry name" value="ImidazoleglycerolP_deHydtase"/>
</dbReference>
<organism evidence="12">
    <name type="scientific">Heterosigma akashiwo</name>
    <name type="common">Chromophytic alga</name>
    <name type="synonym">Heterosigma carterae</name>
    <dbReference type="NCBI Taxonomy" id="2829"/>
    <lineage>
        <taxon>Eukaryota</taxon>
        <taxon>Sar</taxon>
        <taxon>Stramenopiles</taxon>
        <taxon>Ochrophyta</taxon>
        <taxon>Raphidophyceae</taxon>
        <taxon>Chattonellales</taxon>
        <taxon>Chattonellaceae</taxon>
        <taxon>Heterosigma</taxon>
    </lineage>
</organism>
<dbReference type="PROSITE" id="PS00955">
    <property type="entry name" value="IGP_DEHYDRATASE_2"/>
    <property type="match status" value="1"/>
</dbReference>
<dbReference type="InterPro" id="IPR020565">
    <property type="entry name" value="ImidazoleglycerP_deHydtase_CS"/>
</dbReference>
<evidence type="ECO:0000256" key="2">
    <source>
        <dbReference type="ARBA" id="ARBA00005047"/>
    </source>
</evidence>
<dbReference type="Gene3D" id="1.10.150.240">
    <property type="entry name" value="Putative phosphatase, domain 2"/>
    <property type="match status" value="1"/>
</dbReference>
<keyword evidence="6" id="KW-0028">Amino-acid biosynthesis</keyword>
<dbReference type="SUPFAM" id="SSF56784">
    <property type="entry name" value="HAD-like"/>
    <property type="match status" value="1"/>
</dbReference>
<sequence length="496" mass="52718">MRHWLCHIFLLLSVALVLSHQHQRMEALLLDMDGVLAEVSRSYRAAIVETAKSFGAEITSEDVGREKAKGNANNDWVLTQRLCKSKGVDVTLEAVTEKFEELYQGVPGTPGLCELETLLVPKALLEEFRRRCSKGMAVVTGRPRKDCAKFLEAHGLAGLFDACVCMEDGPPKPDPFPVAEALRRLGVAEAARALMVGDTPDDVAAGVAAGAQGVGVLLPETQARLYSHQIARAADGKSFDGCKMASAMMACGAVKVVECGLAELLELLPPPPTGEDGEGGGAAKKRPRLANSAAGPAGAHSGRRTATVTRDTKETQISCTIDLDGTGKAQVDTGLGFLDHMLTALSKFSRFDLALRCRGDLHIDDHHTAEDCALALGEAFDKALGARAGIARCADALFPLDEALSRAVVDISSRPHCEADLKFTREMVGTISTEMLVHVFESFAQAARICVHVDNIRGFNNHHIAESAFKALGVALRGAVAFDSTAGIPSTKGVLS</sequence>
<evidence type="ECO:0000256" key="9">
    <source>
        <dbReference type="RuleBase" id="RU000598"/>
    </source>
</evidence>
<dbReference type="NCBIfam" id="TIGR01548">
    <property type="entry name" value="HAD-SF-IA-hyp1"/>
    <property type="match status" value="1"/>
</dbReference>
<comment type="catalytic activity">
    <reaction evidence="1 9">
        <text>D-erythro-1-(imidazol-4-yl)glycerol 3-phosphate = 3-(imidazol-4-yl)-2-oxopropyl phosphate + H2O</text>
        <dbReference type="Rhea" id="RHEA:11040"/>
        <dbReference type="ChEBI" id="CHEBI:15377"/>
        <dbReference type="ChEBI" id="CHEBI:57766"/>
        <dbReference type="ChEBI" id="CHEBI:58278"/>
        <dbReference type="EC" id="4.2.1.19"/>
    </reaction>
</comment>
<dbReference type="FunFam" id="3.30.230.40:FF:000001">
    <property type="entry name" value="Imidazoleglycerol-phosphate dehydratase HisB"/>
    <property type="match status" value="1"/>
</dbReference>
<dbReference type="SFLD" id="SFLDS00003">
    <property type="entry name" value="Haloacid_Dehalogenase"/>
    <property type="match status" value="1"/>
</dbReference>
<dbReference type="Pfam" id="PF00702">
    <property type="entry name" value="Hydrolase"/>
    <property type="match status" value="1"/>
</dbReference>
<dbReference type="InterPro" id="IPR020568">
    <property type="entry name" value="Ribosomal_Su5_D2-typ_SF"/>
</dbReference>